<dbReference type="KEGG" id="bcom:BAUCODRAFT_35629"/>
<dbReference type="RefSeq" id="XP_007678003.1">
    <property type="nucleotide sequence ID" value="XM_007679813.1"/>
</dbReference>
<evidence type="ECO:0000313" key="2">
    <source>
        <dbReference type="Proteomes" id="UP000011761"/>
    </source>
</evidence>
<protein>
    <recommendedName>
        <fullName evidence="3">Glycosyltransferase family 69 protein</fullName>
    </recommendedName>
</protein>
<organism evidence="1 2">
    <name type="scientific">Baudoinia panamericana (strain UAMH 10762)</name>
    <name type="common">Angels' share fungus</name>
    <name type="synonym">Baudoinia compniacensis (strain UAMH 10762)</name>
    <dbReference type="NCBI Taxonomy" id="717646"/>
    <lineage>
        <taxon>Eukaryota</taxon>
        <taxon>Fungi</taxon>
        <taxon>Dikarya</taxon>
        <taxon>Ascomycota</taxon>
        <taxon>Pezizomycotina</taxon>
        <taxon>Dothideomycetes</taxon>
        <taxon>Dothideomycetidae</taxon>
        <taxon>Mycosphaerellales</taxon>
        <taxon>Teratosphaeriaceae</taxon>
        <taxon>Baudoinia</taxon>
    </lineage>
</organism>
<evidence type="ECO:0000313" key="1">
    <source>
        <dbReference type="EMBL" id="EMC94409.1"/>
    </source>
</evidence>
<reference evidence="1 2" key="1">
    <citation type="journal article" date="2012" name="PLoS Pathog.">
        <title>Diverse lifestyles and strategies of plant pathogenesis encoded in the genomes of eighteen Dothideomycetes fungi.</title>
        <authorList>
            <person name="Ohm R.A."/>
            <person name="Feau N."/>
            <person name="Henrissat B."/>
            <person name="Schoch C.L."/>
            <person name="Horwitz B.A."/>
            <person name="Barry K.W."/>
            <person name="Condon B.J."/>
            <person name="Copeland A.C."/>
            <person name="Dhillon B."/>
            <person name="Glaser F."/>
            <person name="Hesse C.N."/>
            <person name="Kosti I."/>
            <person name="LaButti K."/>
            <person name="Lindquist E.A."/>
            <person name="Lucas S."/>
            <person name="Salamov A.A."/>
            <person name="Bradshaw R.E."/>
            <person name="Ciuffetti L."/>
            <person name="Hamelin R.C."/>
            <person name="Kema G.H.J."/>
            <person name="Lawrence C."/>
            <person name="Scott J.A."/>
            <person name="Spatafora J.W."/>
            <person name="Turgeon B.G."/>
            <person name="de Wit P.J.G.M."/>
            <person name="Zhong S."/>
            <person name="Goodwin S.B."/>
            <person name="Grigoriev I.V."/>
        </authorList>
    </citation>
    <scope>NUCLEOTIDE SEQUENCE [LARGE SCALE GENOMIC DNA]</scope>
    <source>
        <strain evidence="1 2">UAMH 10762</strain>
    </source>
</reference>
<dbReference type="OMA" id="RWNTIYY"/>
<proteinExistence type="predicted"/>
<dbReference type="Proteomes" id="UP000011761">
    <property type="component" value="Unassembled WGS sequence"/>
</dbReference>
<name>M2N5U4_BAUPA</name>
<dbReference type="eggNOG" id="ENOG502S214">
    <property type="taxonomic scope" value="Eukaryota"/>
</dbReference>
<dbReference type="AlphaFoldDB" id="M2N5U4"/>
<dbReference type="STRING" id="717646.M2N5U4"/>
<dbReference type="HOGENOM" id="CLU_045076_0_0_1"/>
<dbReference type="OrthoDB" id="526941at2759"/>
<sequence>MAVISSSKPSLLTAILATLAILIALKSFVHIEPIQELNMSLARSLGLHRNRDLVLYSFFETPEATQNFNFFLRHGLHAEADFILMINGGHSMDLATLRYLPNVRIIERENRCFDLGGLHEIFTNEPHLAKRYKRFMFLNASLRGPFFPPWANDICWSDAYWNKLDARTKIVGMTWNCANNIPLPPHVQSMILAFDQRTLNEILLPRMKCYESMDSAIRDGETAMTSWVLDAGGGAYAMESRFQAHAGESGRNTTAFLDWCVGTPSNDVLHTGLWEGSSMHPYETIFTKTNRDWDERDRKTIDLLTEHVDLSGYSSYDSCR</sequence>
<gene>
    <name evidence="1" type="ORF">BAUCODRAFT_35629</name>
</gene>
<dbReference type="GeneID" id="19112751"/>
<evidence type="ECO:0008006" key="3">
    <source>
        <dbReference type="Google" id="ProtNLM"/>
    </source>
</evidence>
<accession>M2N5U4</accession>
<dbReference type="EMBL" id="KB445558">
    <property type="protein sequence ID" value="EMC94409.1"/>
    <property type="molecule type" value="Genomic_DNA"/>
</dbReference>
<keyword evidence="2" id="KW-1185">Reference proteome</keyword>